<evidence type="ECO:0000313" key="4">
    <source>
        <dbReference type="Proteomes" id="UP000001307"/>
    </source>
</evidence>
<evidence type="ECO:0000256" key="2">
    <source>
        <dbReference type="SAM" id="Phobius"/>
    </source>
</evidence>
<feature type="compositionally biased region" description="Low complexity" evidence="1">
    <location>
        <begin position="33"/>
        <end position="59"/>
    </location>
</feature>
<accession>E4X5N2</accession>
<evidence type="ECO:0000313" key="3">
    <source>
        <dbReference type="EMBL" id="CBY07518.1"/>
    </source>
</evidence>
<keyword evidence="2" id="KW-0812">Transmembrane</keyword>
<evidence type="ECO:0000256" key="1">
    <source>
        <dbReference type="SAM" id="MobiDB-lite"/>
    </source>
</evidence>
<dbReference type="Proteomes" id="UP000001307">
    <property type="component" value="Unassembled WGS sequence"/>
</dbReference>
<gene>
    <name evidence="3" type="ORF">GSOID_T00002497001</name>
</gene>
<keyword evidence="2" id="KW-0472">Membrane</keyword>
<dbReference type="InParanoid" id="E4X5N2"/>
<name>E4X5N2_OIKDI</name>
<proteinExistence type="predicted"/>
<evidence type="ECO:0008006" key="5">
    <source>
        <dbReference type="Google" id="ProtNLM"/>
    </source>
</evidence>
<keyword evidence="4" id="KW-1185">Reference proteome</keyword>
<dbReference type="EMBL" id="FN653026">
    <property type="protein sequence ID" value="CBY07518.1"/>
    <property type="molecule type" value="Genomic_DNA"/>
</dbReference>
<feature type="region of interest" description="Disordered" evidence="1">
    <location>
        <begin position="1"/>
        <end position="85"/>
    </location>
</feature>
<protein>
    <recommendedName>
        <fullName evidence="5">CUB domain-containing protein</fullName>
    </recommendedName>
</protein>
<sequence>MYPNNNDQWGNAFEQPPMAGAAAAPPPPPQYAPAPAQQPVIINVQQNAPAPQAPPSYGGAPPPPVIAKTSDQIFGTNGGPSANRRGTKQDVIGGCCCIVIFSIIVISSIITAMFRDQQDICHAPNPFTLEPGVTLVLSPPTHPTCTNHNDGNEEPGCFVYDDYKNCPLTVYSQNNQITYQLRYLDVAYNCGDYLSIHDDHHICTSAWGAQNEVKTMENEIDILWFTDSITNHEYEGFTLWVWEENPNESRSIALESAMTPDQMIKPSKEEKDEIRKAALNPPGEFVRY</sequence>
<dbReference type="AlphaFoldDB" id="E4X5N2"/>
<feature type="transmembrane region" description="Helical" evidence="2">
    <location>
        <begin position="91"/>
        <end position="114"/>
    </location>
</feature>
<reference evidence="3 4" key="1">
    <citation type="journal article" date="2010" name="Science">
        <title>Plasticity of animal genome architecture unmasked by rapid evolution of a pelagic tunicate.</title>
        <authorList>
            <person name="Denoeud F."/>
            <person name="Henriet S."/>
            <person name="Mungpakdee S."/>
            <person name="Aury J.M."/>
            <person name="Da Silva C."/>
            <person name="Brinkmann H."/>
            <person name="Mikhaleva J."/>
            <person name="Olsen L.C."/>
            <person name="Jubin C."/>
            <person name="Canestro C."/>
            <person name="Bouquet J.M."/>
            <person name="Danks G."/>
            <person name="Poulain J."/>
            <person name="Campsteijn C."/>
            <person name="Adamski M."/>
            <person name="Cross I."/>
            <person name="Yadetie F."/>
            <person name="Muffato M."/>
            <person name="Louis A."/>
            <person name="Butcher S."/>
            <person name="Tsagkogeorga G."/>
            <person name="Konrad A."/>
            <person name="Singh S."/>
            <person name="Jensen M.F."/>
            <person name="Cong E.H."/>
            <person name="Eikeseth-Otteraa H."/>
            <person name="Noel B."/>
            <person name="Anthouard V."/>
            <person name="Porcel B.M."/>
            <person name="Kachouri-Lafond R."/>
            <person name="Nishino A."/>
            <person name="Ugolini M."/>
            <person name="Chourrout P."/>
            <person name="Nishida H."/>
            <person name="Aasland R."/>
            <person name="Huzurbazar S."/>
            <person name="Westhof E."/>
            <person name="Delsuc F."/>
            <person name="Lehrach H."/>
            <person name="Reinhardt R."/>
            <person name="Weissenbach J."/>
            <person name="Roy S.W."/>
            <person name="Artiguenave F."/>
            <person name="Postlethwait J.H."/>
            <person name="Manak J.R."/>
            <person name="Thompson E.M."/>
            <person name="Jaillon O."/>
            <person name="Du Pasquier L."/>
            <person name="Boudinot P."/>
            <person name="Liberles D.A."/>
            <person name="Volff J.N."/>
            <person name="Philippe H."/>
            <person name="Lenhard B."/>
            <person name="Roest Crollius H."/>
            <person name="Wincker P."/>
            <person name="Chourrout D."/>
        </authorList>
    </citation>
    <scope>NUCLEOTIDE SEQUENCE [LARGE SCALE GENOMIC DNA]</scope>
</reference>
<organism evidence="3 4">
    <name type="scientific">Oikopleura dioica</name>
    <name type="common">Tunicate</name>
    <dbReference type="NCBI Taxonomy" id="34765"/>
    <lineage>
        <taxon>Eukaryota</taxon>
        <taxon>Metazoa</taxon>
        <taxon>Chordata</taxon>
        <taxon>Tunicata</taxon>
        <taxon>Appendicularia</taxon>
        <taxon>Copelata</taxon>
        <taxon>Oikopleuridae</taxon>
        <taxon>Oikopleura</taxon>
    </lineage>
</organism>
<keyword evidence="2" id="KW-1133">Transmembrane helix</keyword>